<dbReference type="CDD" id="cd02570">
    <property type="entry name" value="PseudoU_synth_EcTruA"/>
    <property type="match status" value="1"/>
</dbReference>
<comment type="catalytic activity">
    <reaction evidence="4 5">
        <text>uridine(38/39/40) in tRNA = pseudouridine(38/39/40) in tRNA</text>
        <dbReference type="Rhea" id="RHEA:22376"/>
        <dbReference type="Rhea" id="RHEA-COMP:10085"/>
        <dbReference type="Rhea" id="RHEA-COMP:10087"/>
        <dbReference type="ChEBI" id="CHEBI:65314"/>
        <dbReference type="ChEBI" id="CHEBI:65315"/>
        <dbReference type="EC" id="5.4.99.12"/>
    </reaction>
</comment>
<comment type="caution">
    <text evidence="4">Lacks conserved residue(s) required for the propagation of feature annotation.</text>
</comment>
<accession>A0ABP3UL06</accession>
<comment type="subunit">
    <text evidence="4">Homodimer.</text>
</comment>
<dbReference type="InterPro" id="IPR020097">
    <property type="entry name" value="PsdUridine_synth_TruA_a/b_dom"/>
</dbReference>
<dbReference type="PANTHER" id="PTHR11142:SF0">
    <property type="entry name" value="TRNA PSEUDOURIDINE SYNTHASE-LIKE 1"/>
    <property type="match status" value="1"/>
</dbReference>
<organism evidence="7 8">
    <name type="scientific">Clostridium oceanicum</name>
    <dbReference type="NCBI Taxonomy" id="1543"/>
    <lineage>
        <taxon>Bacteria</taxon>
        <taxon>Bacillati</taxon>
        <taxon>Bacillota</taxon>
        <taxon>Clostridia</taxon>
        <taxon>Eubacteriales</taxon>
        <taxon>Clostridiaceae</taxon>
        <taxon>Clostridium</taxon>
    </lineage>
</organism>
<dbReference type="PIRSF" id="PIRSF001430">
    <property type="entry name" value="tRNA_psdUrid_synth"/>
    <property type="match status" value="1"/>
</dbReference>
<protein>
    <recommendedName>
        <fullName evidence="4">tRNA pseudouridine synthase A</fullName>
        <ecNumber evidence="4">5.4.99.12</ecNumber>
    </recommendedName>
    <alternativeName>
        <fullName evidence="4">tRNA pseudouridine(38-40) synthase</fullName>
    </alternativeName>
    <alternativeName>
        <fullName evidence="4">tRNA pseudouridylate synthase I</fullName>
    </alternativeName>
    <alternativeName>
        <fullName evidence="4">tRNA-uridine isomerase I</fullName>
    </alternativeName>
</protein>
<dbReference type="EC" id="5.4.99.12" evidence="4"/>
<comment type="caution">
    <text evidence="7">The sequence shown here is derived from an EMBL/GenBank/DDBJ whole genome shotgun (WGS) entry which is preliminary data.</text>
</comment>
<evidence type="ECO:0000256" key="5">
    <source>
        <dbReference type="RuleBase" id="RU003792"/>
    </source>
</evidence>
<dbReference type="PANTHER" id="PTHR11142">
    <property type="entry name" value="PSEUDOURIDYLATE SYNTHASE"/>
    <property type="match status" value="1"/>
</dbReference>
<sequence>MKNIKLTIQYDGTNYSGWQIQNNAITVQEVMEKAILKATGEKVKLIGCSRTDSKVHAREYICNFFIETRIPAERFNMVVNSYLPEDVVILNSKETDEKFHSRFSSKGKTYIYTVFNSKKPTVIGRNYFYYFKYDLDIDKMRKASQNFIGTHDFSAFKTKGGNVKTSIRTITECSIKVEGNFIKFTVSGDGFLYNMVRIMVGTLIEVGIGKIEPESIKSIIDSKDRKKAGKCAPGKGLCLEKVFY</sequence>
<comment type="similarity">
    <text evidence="1 4 5">Belongs to the tRNA pseudouridine synthase TruA family.</text>
</comment>
<feature type="domain" description="Pseudouridine synthase I TruA alpha/beta" evidence="6">
    <location>
        <begin position="8"/>
        <end position="103"/>
    </location>
</feature>
<evidence type="ECO:0000256" key="3">
    <source>
        <dbReference type="ARBA" id="ARBA00023235"/>
    </source>
</evidence>
<dbReference type="RefSeq" id="WP_343758733.1">
    <property type="nucleotide sequence ID" value="NZ_BAAACG010000003.1"/>
</dbReference>
<dbReference type="InterPro" id="IPR020103">
    <property type="entry name" value="PsdUridine_synth_cat_dom_sf"/>
</dbReference>
<feature type="binding site" evidence="4">
    <location>
        <position position="110"/>
    </location>
    <ligand>
        <name>substrate</name>
    </ligand>
</feature>
<dbReference type="HAMAP" id="MF_00171">
    <property type="entry name" value="TruA"/>
    <property type="match status" value="1"/>
</dbReference>
<dbReference type="InterPro" id="IPR020095">
    <property type="entry name" value="PsdUridine_synth_TruA_C"/>
</dbReference>
<evidence type="ECO:0000256" key="1">
    <source>
        <dbReference type="ARBA" id="ARBA00009375"/>
    </source>
</evidence>
<comment type="function">
    <text evidence="4">Formation of pseudouridine at positions 38, 39 and 40 in the anticodon stem and loop of transfer RNAs.</text>
</comment>
<gene>
    <name evidence="4 7" type="primary">truA</name>
    <name evidence="7" type="ORF">GCM10008906_06110</name>
</gene>
<proteinExistence type="inferred from homology"/>
<feature type="domain" description="Pseudouridine synthase I TruA alpha/beta" evidence="6">
    <location>
        <begin position="143"/>
        <end position="244"/>
    </location>
</feature>
<keyword evidence="3 4" id="KW-0413">Isomerase</keyword>
<reference evidence="8" key="1">
    <citation type="journal article" date="2019" name="Int. J. Syst. Evol. Microbiol.">
        <title>The Global Catalogue of Microorganisms (GCM) 10K type strain sequencing project: providing services to taxonomists for standard genome sequencing and annotation.</title>
        <authorList>
            <consortium name="The Broad Institute Genomics Platform"/>
            <consortium name="The Broad Institute Genome Sequencing Center for Infectious Disease"/>
            <person name="Wu L."/>
            <person name="Ma J."/>
        </authorList>
    </citation>
    <scope>NUCLEOTIDE SEQUENCE [LARGE SCALE GENOMIC DNA]</scope>
    <source>
        <strain evidence="8">JCM 1407</strain>
    </source>
</reference>
<dbReference type="EMBL" id="BAAACG010000003">
    <property type="protein sequence ID" value="GAA0734223.1"/>
    <property type="molecule type" value="Genomic_DNA"/>
</dbReference>
<dbReference type="Proteomes" id="UP001501510">
    <property type="component" value="Unassembled WGS sequence"/>
</dbReference>
<evidence type="ECO:0000313" key="8">
    <source>
        <dbReference type="Proteomes" id="UP001501510"/>
    </source>
</evidence>
<dbReference type="Gene3D" id="3.30.70.580">
    <property type="entry name" value="Pseudouridine synthase I, catalytic domain, N-terminal subdomain"/>
    <property type="match status" value="1"/>
</dbReference>
<evidence type="ECO:0000259" key="6">
    <source>
        <dbReference type="Pfam" id="PF01416"/>
    </source>
</evidence>
<dbReference type="SUPFAM" id="SSF55120">
    <property type="entry name" value="Pseudouridine synthase"/>
    <property type="match status" value="1"/>
</dbReference>
<dbReference type="InterPro" id="IPR020094">
    <property type="entry name" value="TruA/RsuA/RluB/E/F_N"/>
</dbReference>
<keyword evidence="8" id="KW-1185">Reference proteome</keyword>
<feature type="active site" description="Nucleophile" evidence="4">
    <location>
        <position position="52"/>
    </location>
</feature>
<evidence type="ECO:0000313" key="7">
    <source>
        <dbReference type="EMBL" id="GAA0734223.1"/>
    </source>
</evidence>
<dbReference type="NCBIfam" id="TIGR00071">
    <property type="entry name" value="hisT_truA"/>
    <property type="match status" value="1"/>
</dbReference>
<dbReference type="Gene3D" id="3.30.70.660">
    <property type="entry name" value="Pseudouridine synthase I, catalytic domain, C-terminal subdomain"/>
    <property type="match status" value="1"/>
</dbReference>
<keyword evidence="2 4" id="KW-0819">tRNA processing</keyword>
<dbReference type="Pfam" id="PF01416">
    <property type="entry name" value="PseudoU_synth_1"/>
    <property type="match status" value="2"/>
</dbReference>
<evidence type="ECO:0000256" key="2">
    <source>
        <dbReference type="ARBA" id="ARBA00022694"/>
    </source>
</evidence>
<name>A0ABP3UL06_9CLOT</name>
<dbReference type="InterPro" id="IPR001406">
    <property type="entry name" value="PsdUridine_synth_TruA"/>
</dbReference>
<evidence type="ECO:0000256" key="4">
    <source>
        <dbReference type="HAMAP-Rule" id="MF_00171"/>
    </source>
</evidence>